<reference evidence="3 4" key="1">
    <citation type="submission" date="2012-01" db="EMBL/GenBank/DDBJ databases">
        <title>The Genome Sequence of Odoribacter laneus YIT 12061.</title>
        <authorList>
            <consortium name="The Broad Institute Genome Sequencing Platform"/>
            <person name="Earl A."/>
            <person name="Ward D."/>
            <person name="Feldgarden M."/>
            <person name="Gevers D."/>
            <person name="Morotomi M."/>
            <person name="Young S.K."/>
            <person name="Zeng Q."/>
            <person name="Gargeya S."/>
            <person name="Fitzgerald M."/>
            <person name="Haas B."/>
            <person name="Abouelleil A."/>
            <person name="Alvarado L."/>
            <person name="Arachchi H.M."/>
            <person name="Berlin A."/>
            <person name="Chapman S.B."/>
            <person name="Gearin G."/>
            <person name="Goldberg J."/>
            <person name="Griggs A."/>
            <person name="Gujja S."/>
            <person name="Hansen M."/>
            <person name="Heiman D."/>
            <person name="Howarth C."/>
            <person name="Larimer J."/>
            <person name="Lui A."/>
            <person name="MacDonald P.J.P."/>
            <person name="McCowen C."/>
            <person name="Montmayeur A."/>
            <person name="Murphy C."/>
            <person name="Neiman D."/>
            <person name="Pearson M."/>
            <person name="Priest M."/>
            <person name="Roberts A."/>
            <person name="Saif S."/>
            <person name="Shea T."/>
            <person name="Sisk P."/>
            <person name="Stolte C."/>
            <person name="Sykes S."/>
            <person name="Wortman J."/>
            <person name="Nusbaum C."/>
            <person name="Birren B."/>
        </authorList>
    </citation>
    <scope>NUCLEOTIDE SEQUENCE [LARGE SCALE GENOMIC DNA]</scope>
    <source>
        <strain evidence="3 4">YIT 12061</strain>
    </source>
</reference>
<dbReference type="InterPro" id="IPR021729">
    <property type="entry name" value="DUF3298"/>
</dbReference>
<dbReference type="STRING" id="742817.HMPREF9449_01683"/>
<feature type="domain" description="Deacetylase PdaC" evidence="2">
    <location>
        <begin position="52"/>
        <end position="132"/>
    </location>
</feature>
<dbReference type="RefSeq" id="WP_009136831.1">
    <property type="nucleotide sequence ID" value="NZ_JH594596.1"/>
</dbReference>
<feature type="domain" description="DUF3298" evidence="1">
    <location>
        <begin position="154"/>
        <end position="219"/>
    </location>
</feature>
<proteinExistence type="predicted"/>
<evidence type="ECO:0008006" key="5">
    <source>
        <dbReference type="Google" id="ProtNLM"/>
    </source>
</evidence>
<dbReference type="Pfam" id="PF11738">
    <property type="entry name" value="DUF3298"/>
    <property type="match status" value="1"/>
</dbReference>
<dbReference type="Pfam" id="PF13739">
    <property type="entry name" value="PdaC"/>
    <property type="match status" value="1"/>
</dbReference>
<dbReference type="Proteomes" id="UP000004892">
    <property type="component" value="Unassembled WGS sequence"/>
</dbReference>
<organism evidence="3 4">
    <name type="scientific">Odoribacter laneus YIT 12061</name>
    <dbReference type="NCBI Taxonomy" id="742817"/>
    <lineage>
        <taxon>Bacteria</taxon>
        <taxon>Pseudomonadati</taxon>
        <taxon>Bacteroidota</taxon>
        <taxon>Bacteroidia</taxon>
        <taxon>Bacteroidales</taxon>
        <taxon>Odoribacteraceae</taxon>
        <taxon>Odoribacter</taxon>
    </lineage>
</organism>
<evidence type="ECO:0000259" key="1">
    <source>
        <dbReference type="Pfam" id="PF11738"/>
    </source>
</evidence>
<dbReference type="eggNOG" id="ENOG5030JWT">
    <property type="taxonomic scope" value="Bacteria"/>
</dbReference>
<evidence type="ECO:0000259" key="2">
    <source>
        <dbReference type="Pfam" id="PF13739"/>
    </source>
</evidence>
<dbReference type="PATRIC" id="fig|742817.3.peg.1797"/>
<gene>
    <name evidence="3" type="ORF">HMPREF9449_01683</name>
</gene>
<dbReference type="Gene3D" id="3.90.640.20">
    <property type="entry name" value="Heat-shock cognate protein, ATPase"/>
    <property type="match status" value="1"/>
</dbReference>
<dbReference type="Gene3D" id="3.30.565.40">
    <property type="entry name" value="Fervidobacterium nodosum Rt17-B1 like"/>
    <property type="match status" value="1"/>
</dbReference>
<dbReference type="InterPro" id="IPR025303">
    <property type="entry name" value="PdaC"/>
</dbReference>
<dbReference type="HOGENOM" id="CLU_1193886_0_0_10"/>
<evidence type="ECO:0000313" key="3">
    <source>
        <dbReference type="EMBL" id="EHP47830.1"/>
    </source>
</evidence>
<comment type="caution">
    <text evidence="3">The sequence shown here is derived from an EMBL/GenBank/DDBJ whole genome shotgun (WGS) entry which is preliminary data.</text>
</comment>
<dbReference type="InterPro" id="IPR037126">
    <property type="entry name" value="PdaC/RsiV-like_sf"/>
</dbReference>
<dbReference type="PROSITE" id="PS51257">
    <property type="entry name" value="PROKAR_LIPOPROTEIN"/>
    <property type="match status" value="1"/>
</dbReference>
<keyword evidence="4" id="KW-1185">Reference proteome</keyword>
<dbReference type="GeneID" id="98069248"/>
<name>H1DHE7_9BACT</name>
<protein>
    <recommendedName>
        <fullName evidence="5">Deacetylase PdaC domain-containing protein</fullName>
    </recommendedName>
</protein>
<dbReference type="AlphaFoldDB" id="H1DHE7"/>
<accession>H1DHE7</accession>
<evidence type="ECO:0000313" key="4">
    <source>
        <dbReference type="Proteomes" id="UP000004892"/>
    </source>
</evidence>
<dbReference type="EMBL" id="ADMC01000022">
    <property type="protein sequence ID" value="EHP47830.1"/>
    <property type="molecule type" value="Genomic_DNA"/>
</dbReference>
<sequence>MKTIYCILFGLLGLLGSCKQQTKIDTKTDKYVDQTRNWDINVEKTYFSSTNAEAEKACRVVNAKVQYLIDSLQNNVKTQADTFFAAFATDTANRPVYNYELYIRDTVFLANEDYISIRLSAYSFTGGAHGMTDFYALNYNMKKQAFVSPQEILDFKQRIEINNLLAENFKNEGGCFTEKPTLTNGFTALNITPKAICFTYPQYVLGPYSCGYAQVYIPRDKLNGVLLMPQNK</sequence>